<comment type="caution">
    <text evidence="1">The sequence shown here is derived from an EMBL/GenBank/DDBJ whole genome shotgun (WGS) entry which is preliminary data.</text>
</comment>
<sequence length="79" mass="9226">MMIVWMLKKSRNGSVIPYLLCSLDEGFDEYRPGRLISATCDKNKSREVAMIQDNHRINHRRCFTAGYQSKKECSISLKR</sequence>
<proteinExistence type="predicted"/>
<evidence type="ECO:0000313" key="2">
    <source>
        <dbReference type="Proteomes" id="UP000887159"/>
    </source>
</evidence>
<reference evidence="1" key="1">
    <citation type="submission" date="2020-08" db="EMBL/GenBank/DDBJ databases">
        <title>Multicomponent nature underlies the extraordinary mechanical properties of spider dragline silk.</title>
        <authorList>
            <person name="Kono N."/>
            <person name="Nakamura H."/>
            <person name="Mori M."/>
            <person name="Yoshida Y."/>
            <person name="Ohtoshi R."/>
            <person name="Malay A.D."/>
            <person name="Moran D.A.P."/>
            <person name="Tomita M."/>
            <person name="Numata K."/>
            <person name="Arakawa K."/>
        </authorList>
    </citation>
    <scope>NUCLEOTIDE SEQUENCE</scope>
</reference>
<keyword evidence="2" id="KW-1185">Reference proteome</keyword>
<organism evidence="1 2">
    <name type="scientific">Trichonephila clavipes</name>
    <name type="common">Golden silk orbweaver</name>
    <name type="synonym">Nephila clavipes</name>
    <dbReference type="NCBI Taxonomy" id="2585209"/>
    <lineage>
        <taxon>Eukaryota</taxon>
        <taxon>Metazoa</taxon>
        <taxon>Ecdysozoa</taxon>
        <taxon>Arthropoda</taxon>
        <taxon>Chelicerata</taxon>
        <taxon>Arachnida</taxon>
        <taxon>Araneae</taxon>
        <taxon>Araneomorphae</taxon>
        <taxon>Entelegynae</taxon>
        <taxon>Araneoidea</taxon>
        <taxon>Nephilidae</taxon>
        <taxon>Trichonephila</taxon>
    </lineage>
</organism>
<name>A0A8X6VMX3_TRICX</name>
<dbReference type="Proteomes" id="UP000887159">
    <property type="component" value="Unassembled WGS sequence"/>
</dbReference>
<dbReference type="EMBL" id="BMAU01021353">
    <property type="protein sequence ID" value="GFY19474.1"/>
    <property type="molecule type" value="Genomic_DNA"/>
</dbReference>
<accession>A0A8X6VMX3</accession>
<protein>
    <submittedName>
        <fullName evidence="1">Uncharacterized protein</fullName>
    </submittedName>
</protein>
<gene>
    <name evidence="1" type="ORF">TNCV_4646501</name>
</gene>
<evidence type="ECO:0000313" key="1">
    <source>
        <dbReference type="EMBL" id="GFY19474.1"/>
    </source>
</evidence>
<dbReference type="AlphaFoldDB" id="A0A8X6VMX3"/>